<reference evidence="1 2" key="1">
    <citation type="journal article" date="2022" name="Genome Biol. Evol.">
        <title>The Spruce Budworm Genome: Reconstructing the Evolutionary History of Antifreeze Proteins.</title>
        <authorList>
            <person name="Beliveau C."/>
            <person name="Gagne P."/>
            <person name="Picq S."/>
            <person name="Vernygora O."/>
            <person name="Keeling C.I."/>
            <person name="Pinkney K."/>
            <person name="Doucet D."/>
            <person name="Wen F."/>
            <person name="Johnston J.S."/>
            <person name="Maaroufi H."/>
            <person name="Boyle B."/>
            <person name="Laroche J."/>
            <person name="Dewar K."/>
            <person name="Juretic N."/>
            <person name="Blackburn G."/>
            <person name="Nisole A."/>
            <person name="Brunet B."/>
            <person name="Brandao M."/>
            <person name="Lumley L."/>
            <person name="Duan J."/>
            <person name="Quan G."/>
            <person name="Lucarotti C.J."/>
            <person name="Roe A.D."/>
            <person name="Sperling F.A.H."/>
            <person name="Levesque R.C."/>
            <person name="Cusson M."/>
        </authorList>
    </citation>
    <scope>NUCLEOTIDE SEQUENCE [LARGE SCALE GENOMIC DNA]</scope>
    <source>
        <strain evidence="1">Glfc:IPQL:Cfum</strain>
    </source>
</reference>
<gene>
    <name evidence="1" type="ORF">MSG28_012781</name>
</gene>
<comment type="caution">
    <text evidence="1">The sequence shown here is derived from an EMBL/GenBank/DDBJ whole genome shotgun (WGS) entry which is preliminary data.</text>
</comment>
<protein>
    <submittedName>
        <fullName evidence="1">Uncharacterized protein</fullName>
    </submittedName>
</protein>
<evidence type="ECO:0000313" key="1">
    <source>
        <dbReference type="EMBL" id="KAI8423757.1"/>
    </source>
</evidence>
<keyword evidence="2" id="KW-1185">Reference proteome</keyword>
<evidence type="ECO:0000313" key="2">
    <source>
        <dbReference type="Proteomes" id="UP001064048"/>
    </source>
</evidence>
<accession>A0ACC0JI21</accession>
<proteinExistence type="predicted"/>
<sequence length="251" mass="26988">MSFKDQVILITGSSSGIGKSIAIHFSKENAKLILVGRSKPALDEVKAICSKNSGHEALAIQADVSNDGQVEEIVEKVTLAYGALHVLVNNAGVFISDDIFSATTASFDAHINVNLRSVFNLTRLFVPLLVKSKGNVINISGVEAVKYWEGLLTDSLSKVAIQHFTKYVAYELGPKKVRSNSLALGYVTGTKIIERANLDPEEFGRGFLPSVPLGEFIKPEDVAKTVAFIASDAAKHITGQNIVMDGGFSCY</sequence>
<dbReference type="Proteomes" id="UP001064048">
    <property type="component" value="Chromosome 22"/>
</dbReference>
<dbReference type="EMBL" id="CM046122">
    <property type="protein sequence ID" value="KAI8423757.1"/>
    <property type="molecule type" value="Genomic_DNA"/>
</dbReference>
<name>A0ACC0JI21_CHOFU</name>
<organism evidence="1 2">
    <name type="scientific">Choristoneura fumiferana</name>
    <name type="common">Spruce budworm moth</name>
    <name type="synonym">Archips fumiferana</name>
    <dbReference type="NCBI Taxonomy" id="7141"/>
    <lineage>
        <taxon>Eukaryota</taxon>
        <taxon>Metazoa</taxon>
        <taxon>Ecdysozoa</taxon>
        <taxon>Arthropoda</taxon>
        <taxon>Hexapoda</taxon>
        <taxon>Insecta</taxon>
        <taxon>Pterygota</taxon>
        <taxon>Neoptera</taxon>
        <taxon>Endopterygota</taxon>
        <taxon>Lepidoptera</taxon>
        <taxon>Glossata</taxon>
        <taxon>Ditrysia</taxon>
        <taxon>Tortricoidea</taxon>
        <taxon>Tortricidae</taxon>
        <taxon>Tortricinae</taxon>
        <taxon>Choristoneura</taxon>
    </lineage>
</organism>